<evidence type="ECO:0000256" key="3">
    <source>
        <dbReference type="ARBA" id="ARBA00022514"/>
    </source>
</evidence>
<dbReference type="PANTHER" id="PTHR12015">
    <property type="entry name" value="SMALL INDUCIBLE CYTOKINE A"/>
    <property type="match status" value="1"/>
</dbReference>
<feature type="non-terminal residue" evidence="8">
    <location>
        <position position="1"/>
    </location>
</feature>
<gene>
    <name evidence="8" type="primary">Ccl4_3</name>
    <name evidence="8" type="ORF">FORRUF_R03443</name>
</gene>
<dbReference type="GO" id="GO:0006954">
    <property type="term" value="P:inflammatory response"/>
    <property type="evidence" value="ECO:0007669"/>
    <property type="project" value="TreeGrafter"/>
</dbReference>
<dbReference type="SMART" id="SM00199">
    <property type="entry name" value="SCY"/>
    <property type="match status" value="1"/>
</dbReference>
<keyword evidence="4" id="KW-0732">Signal</keyword>
<dbReference type="InterPro" id="IPR001811">
    <property type="entry name" value="Chemokine_IL8-like_dom"/>
</dbReference>
<dbReference type="OrthoDB" id="8934837at2759"/>
<dbReference type="GO" id="GO:0008009">
    <property type="term" value="F:chemokine activity"/>
    <property type="evidence" value="ECO:0007669"/>
    <property type="project" value="InterPro"/>
</dbReference>
<dbReference type="FunFam" id="2.40.50.40:FF:000002">
    <property type="entry name" value="C-C motif chemokine"/>
    <property type="match status" value="1"/>
</dbReference>
<dbReference type="GO" id="GO:0030335">
    <property type="term" value="P:positive regulation of cell migration"/>
    <property type="evidence" value="ECO:0007669"/>
    <property type="project" value="TreeGrafter"/>
</dbReference>
<dbReference type="CDD" id="cd00272">
    <property type="entry name" value="Chemokine_CC"/>
    <property type="match status" value="1"/>
</dbReference>
<evidence type="ECO:0000313" key="9">
    <source>
        <dbReference type="Proteomes" id="UP000520463"/>
    </source>
</evidence>
<proteinExistence type="inferred from homology"/>
<feature type="domain" description="Chemokine interleukin-8-like" evidence="7">
    <location>
        <begin position="1"/>
        <end position="58"/>
    </location>
</feature>
<dbReference type="GO" id="GO:0061844">
    <property type="term" value="P:antimicrobial humoral immune response mediated by antimicrobial peptide"/>
    <property type="evidence" value="ECO:0007669"/>
    <property type="project" value="TreeGrafter"/>
</dbReference>
<dbReference type="SUPFAM" id="SSF54117">
    <property type="entry name" value="Interleukin 8-like chemokines"/>
    <property type="match status" value="1"/>
</dbReference>
<comment type="similarity">
    <text evidence="1 6">Belongs to the intercrine beta (chemokine CC) family.</text>
</comment>
<evidence type="ECO:0000256" key="6">
    <source>
        <dbReference type="RuleBase" id="RU361150"/>
    </source>
</evidence>
<dbReference type="Pfam" id="PF00048">
    <property type="entry name" value="IL8"/>
    <property type="match status" value="1"/>
</dbReference>
<dbReference type="InterPro" id="IPR036048">
    <property type="entry name" value="Interleukin_8-like_sf"/>
</dbReference>
<organism evidence="8 9">
    <name type="scientific">Formicarius rufipectus</name>
    <dbReference type="NCBI Taxonomy" id="1118560"/>
    <lineage>
        <taxon>Eukaryota</taxon>
        <taxon>Metazoa</taxon>
        <taxon>Chordata</taxon>
        <taxon>Craniata</taxon>
        <taxon>Vertebrata</taxon>
        <taxon>Euteleostomi</taxon>
        <taxon>Archelosauria</taxon>
        <taxon>Archosauria</taxon>
        <taxon>Dinosauria</taxon>
        <taxon>Saurischia</taxon>
        <taxon>Theropoda</taxon>
        <taxon>Coelurosauria</taxon>
        <taxon>Aves</taxon>
        <taxon>Neognathae</taxon>
        <taxon>Neoaves</taxon>
        <taxon>Telluraves</taxon>
        <taxon>Australaves</taxon>
        <taxon>Passeriformes</taxon>
        <taxon>Formicariidae</taxon>
        <taxon>Formicarius</taxon>
    </lineage>
</organism>
<evidence type="ECO:0000256" key="1">
    <source>
        <dbReference type="ARBA" id="ARBA00010868"/>
    </source>
</evidence>
<feature type="non-terminal residue" evidence="8">
    <location>
        <position position="63"/>
    </location>
</feature>
<dbReference type="GO" id="GO:0048020">
    <property type="term" value="F:CCR chemokine receptor binding"/>
    <property type="evidence" value="ECO:0007669"/>
    <property type="project" value="TreeGrafter"/>
</dbReference>
<protein>
    <recommendedName>
        <fullName evidence="6">C-C motif chemokine</fullName>
    </recommendedName>
</protein>
<evidence type="ECO:0000259" key="7">
    <source>
        <dbReference type="SMART" id="SM00199"/>
    </source>
</evidence>
<dbReference type="InterPro" id="IPR039809">
    <property type="entry name" value="Chemokine_b/g/d"/>
</dbReference>
<dbReference type="PANTHER" id="PTHR12015:SF103">
    <property type="entry name" value="C-C MOTIF CHEMOKINE 4-RELATED"/>
    <property type="match status" value="1"/>
</dbReference>
<dbReference type="Gene3D" id="2.40.50.40">
    <property type="match status" value="1"/>
</dbReference>
<keyword evidence="2 6" id="KW-0145">Chemotaxis</keyword>
<accession>A0A7L0P0J2</accession>
<keyword evidence="5" id="KW-1015">Disulfide bond</keyword>
<dbReference type="GO" id="GO:0048245">
    <property type="term" value="P:eosinophil chemotaxis"/>
    <property type="evidence" value="ECO:0007669"/>
    <property type="project" value="TreeGrafter"/>
</dbReference>
<keyword evidence="3 6" id="KW-0202">Cytokine</keyword>
<keyword evidence="9" id="KW-1185">Reference proteome</keyword>
<dbReference type="GO" id="GO:0070098">
    <property type="term" value="P:chemokine-mediated signaling pathway"/>
    <property type="evidence" value="ECO:0007669"/>
    <property type="project" value="TreeGrafter"/>
</dbReference>
<dbReference type="EMBL" id="VXAU01006103">
    <property type="protein sequence ID" value="NXK98472.1"/>
    <property type="molecule type" value="Genomic_DNA"/>
</dbReference>
<evidence type="ECO:0000313" key="8">
    <source>
        <dbReference type="EMBL" id="NXK98472.1"/>
    </source>
</evidence>
<dbReference type="InterPro" id="IPR000827">
    <property type="entry name" value="Chemokine_CC_CS"/>
</dbReference>
<name>A0A7L0P0J2_9PASS</name>
<dbReference type="AlphaFoldDB" id="A0A7L0P0J2"/>
<comment type="subcellular location">
    <subcellularLocation>
        <location evidence="6">Secreted</location>
    </subcellularLocation>
</comment>
<evidence type="ECO:0000256" key="2">
    <source>
        <dbReference type="ARBA" id="ARBA00022500"/>
    </source>
</evidence>
<comment type="caution">
    <text evidence="8">The sequence shown here is derived from an EMBL/GenBank/DDBJ whole genome shotgun (WGS) entry which is preliminary data.</text>
</comment>
<dbReference type="GO" id="GO:0005615">
    <property type="term" value="C:extracellular space"/>
    <property type="evidence" value="ECO:0007669"/>
    <property type="project" value="UniProtKB-KW"/>
</dbReference>
<evidence type="ECO:0000256" key="4">
    <source>
        <dbReference type="ARBA" id="ARBA00022729"/>
    </source>
</evidence>
<sequence length="63" mass="7316">TSCCLQYISRRIPRKFISFAYRTSKSCVQPAVVLVTKKGKMVCVNPEADWVQKYLNDLEIPEY</sequence>
<evidence type="ECO:0000256" key="5">
    <source>
        <dbReference type="ARBA" id="ARBA00023157"/>
    </source>
</evidence>
<keyword evidence="6" id="KW-0964">Secreted</keyword>
<dbReference type="Proteomes" id="UP000520463">
    <property type="component" value="Unassembled WGS sequence"/>
</dbReference>
<reference evidence="8 9" key="1">
    <citation type="submission" date="2019-09" db="EMBL/GenBank/DDBJ databases">
        <title>Bird 10,000 Genomes (B10K) Project - Family phase.</title>
        <authorList>
            <person name="Zhang G."/>
        </authorList>
    </citation>
    <scope>NUCLEOTIDE SEQUENCE [LARGE SCALE GENOMIC DNA]</scope>
    <source>
        <strain evidence="8">B10K-DU-001-43</strain>
        <tissue evidence="8">Muscle</tissue>
    </source>
</reference>
<dbReference type="PROSITE" id="PS00472">
    <property type="entry name" value="SMALL_CYTOKINES_CC"/>
    <property type="match status" value="1"/>
</dbReference>